<reference evidence="1 2" key="1">
    <citation type="submission" date="2019-07" db="EMBL/GenBank/DDBJ databases">
        <title>Whole genome shotgun sequence of Skermanella aerolata NBRC 106429.</title>
        <authorList>
            <person name="Hosoyama A."/>
            <person name="Uohara A."/>
            <person name="Ohji S."/>
            <person name="Ichikawa N."/>
        </authorList>
    </citation>
    <scope>NUCLEOTIDE SEQUENCE [LARGE SCALE GENOMIC DNA]</scope>
    <source>
        <strain evidence="1 2">NBRC 106429</strain>
    </source>
</reference>
<name>A0A512DRM9_9PROT</name>
<organism evidence="1 2">
    <name type="scientific">Skermanella aerolata</name>
    <dbReference type="NCBI Taxonomy" id="393310"/>
    <lineage>
        <taxon>Bacteria</taxon>
        <taxon>Pseudomonadati</taxon>
        <taxon>Pseudomonadota</taxon>
        <taxon>Alphaproteobacteria</taxon>
        <taxon>Rhodospirillales</taxon>
        <taxon>Azospirillaceae</taxon>
        <taxon>Skermanella</taxon>
    </lineage>
</organism>
<comment type="caution">
    <text evidence="1">The sequence shown here is derived from an EMBL/GenBank/DDBJ whole genome shotgun (WGS) entry which is preliminary data.</text>
</comment>
<sequence length="89" mass="10095">MSEILDTQFSELEYQRLDLFACRTLLDCVLHVYFSKLHVATEITTLMTLYEDAVSFHELGGADDVRSAAAREYLIEFGHQLILDAAVPL</sequence>
<evidence type="ECO:0000313" key="2">
    <source>
        <dbReference type="Proteomes" id="UP000321523"/>
    </source>
</evidence>
<keyword evidence="2" id="KW-1185">Reference proteome</keyword>
<dbReference type="Proteomes" id="UP000321523">
    <property type="component" value="Unassembled WGS sequence"/>
</dbReference>
<dbReference type="RefSeq" id="WP_044432593.1">
    <property type="nucleotide sequence ID" value="NZ_BJYZ01000014.1"/>
</dbReference>
<proteinExistence type="predicted"/>
<dbReference type="EMBL" id="BJYZ01000014">
    <property type="protein sequence ID" value="GEO39142.1"/>
    <property type="molecule type" value="Genomic_DNA"/>
</dbReference>
<protein>
    <submittedName>
        <fullName evidence="1">Uncharacterized protein</fullName>
    </submittedName>
</protein>
<dbReference type="AlphaFoldDB" id="A0A512DRM9"/>
<gene>
    <name evidence="1" type="ORF">SAE02_32900</name>
</gene>
<dbReference type="OrthoDB" id="9963517at2"/>
<accession>A0A512DRM9</accession>
<evidence type="ECO:0000313" key="1">
    <source>
        <dbReference type="EMBL" id="GEO39142.1"/>
    </source>
</evidence>